<dbReference type="GO" id="GO:0006352">
    <property type="term" value="P:DNA-templated transcription initiation"/>
    <property type="evidence" value="ECO:0007669"/>
    <property type="project" value="InterPro"/>
</dbReference>
<proteinExistence type="inferred from homology"/>
<dbReference type="Pfam" id="PF04542">
    <property type="entry name" value="Sigma70_r2"/>
    <property type="match status" value="1"/>
</dbReference>
<evidence type="ECO:0000256" key="5">
    <source>
        <dbReference type="ARBA" id="ARBA00023163"/>
    </source>
</evidence>
<protein>
    <submittedName>
        <fullName evidence="8">Sigma-70 family RNA polymerase sigma factor</fullName>
    </submittedName>
</protein>
<dbReference type="SUPFAM" id="SSF88659">
    <property type="entry name" value="Sigma3 and sigma4 domains of RNA polymerase sigma factors"/>
    <property type="match status" value="1"/>
</dbReference>
<dbReference type="InterPro" id="IPR039425">
    <property type="entry name" value="RNA_pol_sigma-70-like"/>
</dbReference>
<dbReference type="GO" id="GO:0003677">
    <property type="term" value="F:DNA binding"/>
    <property type="evidence" value="ECO:0007669"/>
    <property type="project" value="UniProtKB-KW"/>
</dbReference>
<dbReference type="InterPro" id="IPR013324">
    <property type="entry name" value="RNA_pol_sigma_r3/r4-like"/>
</dbReference>
<comment type="similarity">
    <text evidence="1">Belongs to the sigma-70 factor family. ECF subfamily.</text>
</comment>
<evidence type="ECO:0000256" key="1">
    <source>
        <dbReference type="ARBA" id="ARBA00010641"/>
    </source>
</evidence>
<evidence type="ECO:0000259" key="7">
    <source>
        <dbReference type="Pfam" id="PF08281"/>
    </source>
</evidence>
<reference evidence="8" key="2">
    <citation type="submission" date="2021-04" db="EMBL/GenBank/DDBJ databases">
        <authorList>
            <person name="Gilroy R."/>
        </authorList>
    </citation>
    <scope>NUCLEOTIDE SEQUENCE</scope>
    <source>
        <strain evidence="8">ChiHjej11B10-19426</strain>
    </source>
</reference>
<gene>
    <name evidence="8" type="ORF">H9816_05635</name>
</gene>
<dbReference type="InterPro" id="IPR036388">
    <property type="entry name" value="WH-like_DNA-bd_sf"/>
</dbReference>
<dbReference type="EMBL" id="DXCC01000017">
    <property type="protein sequence ID" value="HIZ15372.1"/>
    <property type="molecule type" value="Genomic_DNA"/>
</dbReference>
<name>A0A9D2DEI6_9BACT</name>
<dbReference type="Pfam" id="PF08281">
    <property type="entry name" value="Sigma70_r4_2"/>
    <property type="match status" value="1"/>
</dbReference>
<evidence type="ECO:0000313" key="9">
    <source>
        <dbReference type="Proteomes" id="UP000824014"/>
    </source>
</evidence>
<dbReference type="CDD" id="cd06171">
    <property type="entry name" value="Sigma70_r4"/>
    <property type="match status" value="1"/>
</dbReference>
<reference evidence="8" key="1">
    <citation type="journal article" date="2021" name="PeerJ">
        <title>Extensive microbial diversity within the chicken gut microbiome revealed by metagenomics and culture.</title>
        <authorList>
            <person name="Gilroy R."/>
            <person name="Ravi A."/>
            <person name="Getino M."/>
            <person name="Pursley I."/>
            <person name="Horton D.L."/>
            <person name="Alikhan N.F."/>
            <person name="Baker D."/>
            <person name="Gharbi K."/>
            <person name="Hall N."/>
            <person name="Watson M."/>
            <person name="Adriaenssens E.M."/>
            <person name="Foster-Nyarko E."/>
            <person name="Jarju S."/>
            <person name="Secka A."/>
            <person name="Antonio M."/>
            <person name="Oren A."/>
            <person name="Chaudhuri R.R."/>
            <person name="La Ragione R."/>
            <person name="Hildebrand F."/>
            <person name="Pallen M.J."/>
        </authorList>
    </citation>
    <scope>NUCLEOTIDE SEQUENCE</scope>
    <source>
        <strain evidence="8">ChiHjej11B10-19426</strain>
    </source>
</reference>
<dbReference type="NCBIfam" id="TIGR02937">
    <property type="entry name" value="sigma70-ECF"/>
    <property type="match status" value="1"/>
</dbReference>
<feature type="domain" description="RNA polymerase sigma factor 70 region 4 type 2" evidence="7">
    <location>
        <begin position="133"/>
        <end position="172"/>
    </location>
</feature>
<evidence type="ECO:0000259" key="6">
    <source>
        <dbReference type="Pfam" id="PF04542"/>
    </source>
</evidence>
<evidence type="ECO:0000256" key="3">
    <source>
        <dbReference type="ARBA" id="ARBA00023082"/>
    </source>
</evidence>
<evidence type="ECO:0000256" key="4">
    <source>
        <dbReference type="ARBA" id="ARBA00023125"/>
    </source>
</evidence>
<comment type="caution">
    <text evidence="8">The sequence shown here is derived from an EMBL/GenBank/DDBJ whole genome shotgun (WGS) entry which is preliminary data.</text>
</comment>
<keyword evidence="3" id="KW-0731">Sigma factor</keyword>
<dbReference type="PANTHER" id="PTHR43133:SF8">
    <property type="entry name" value="RNA POLYMERASE SIGMA FACTOR HI_1459-RELATED"/>
    <property type="match status" value="1"/>
</dbReference>
<dbReference type="SUPFAM" id="SSF88946">
    <property type="entry name" value="Sigma2 domain of RNA polymerase sigma factors"/>
    <property type="match status" value="1"/>
</dbReference>
<keyword evidence="5" id="KW-0804">Transcription</keyword>
<keyword evidence="2" id="KW-0805">Transcription regulation</keyword>
<evidence type="ECO:0000313" key="8">
    <source>
        <dbReference type="EMBL" id="HIZ15372.1"/>
    </source>
</evidence>
<dbReference type="AlphaFoldDB" id="A0A9D2DEI6"/>
<dbReference type="PANTHER" id="PTHR43133">
    <property type="entry name" value="RNA POLYMERASE ECF-TYPE SIGMA FACTO"/>
    <property type="match status" value="1"/>
</dbReference>
<organism evidence="8 9">
    <name type="scientific">Candidatus Tidjanibacter faecipullorum</name>
    <dbReference type="NCBI Taxonomy" id="2838766"/>
    <lineage>
        <taxon>Bacteria</taxon>
        <taxon>Pseudomonadati</taxon>
        <taxon>Bacteroidota</taxon>
        <taxon>Bacteroidia</taxon>
        <taxon>Bacteroidales</taxon>
        <taxon>Rikenellaceae</taxon>
        <taxon>Tidjanibacter</taxon>
    </lineage>
</organism>
<sequence>MNKTRSALSDQQLLSAYLSGDQHAISILIERHSKRVLDYIRMMVKNDELADDIYQETFIKVVRFIDDGRYTDNGKFLSWVLRIAHNQVIDYFRQTKQQNNLTEADAGYDILNTKKLADASIEDRMVSEQTEADLRKLVDNLPAEQKEVVLMRYFGEMSFKEIAEQTNVSINTALGRMRYALINLRKMIKQNQLALV</sequence>
<dbReference type="GO" id="GO:0016987">
    <property type="term" value="F:sigma factor activity"/>
    <property type="evidence" value="ECO:0007669"/>
    <property type="project" value="UniProtKB-KW"/>
</dbReference>
<dbReference type="InterPro" id="IPR014284">
    <property type="entry name" value="RNA_pol_sigma-70_dom"/>
</dbReference>
<dbReference type="InterPro" id="IPR007627">
    <property type="entry name" value="RNA_pol_sigma70_r2"/>
</dbReference>
<dbReference type="InterPro" id="IPR013325">
    <property type="entry name" value="RNA_pol_sigma_r2"/>
</dbReference>
<dbReference type="Gene3D" id="1.10.10.10">
    <property type="entry name" value="Winged helix-like DNA-binding domain superfamily/Winged helix DNA-binding domain"/>
    <property type="match status" value="1"/>
</dbReference>
<dbReference type="InterPro" id="IPR013249">
    <property type="entry name" value="RNA_pol_sigma70_r4_t2"/>
</dbReference>
<feature type="domain" description="RNA polymerase sigma-70 region 2" evidence="6">
    <location>
        <begin position="28"/>
        <end position="96"/>
    </location>
</feature>
<evidence type="ECO:0000256" key="2">
    <source>
        <dbReference type="ARBA" id="ARBA00023015"/>
    </source>
</evidence>
<keyword evidence="4" id="KW-0238">DNA-binding</keyword>
<dbReference type="Proteomes" id="UP000824014">
    <property type="component" value="Unassembled WGS sequence"/>
</dbReference>
<accession>A0A9D2DEI6</accession>
<dbReference type="Gene3D" id="1.10.1740.10">
    <property type="match status" value="1"/>
</dbReference>